<reference evidence="1 2" key="1">
    <citation type="submission" date="2021-10" db="EMBL/GenBank/DDBJ databases">
        <authorList>
            <person name="Criscuolo A."/>
        </authorList>
    </citation>
    <scope>NUCLEOTIDE SEQUENCE [LARGE SCALE GENOMIC DNA]</scope>
    <source>
        <strain evidence="2">CIP 111899</strain>
    </source>
</reference>
<evidence type="ECO:0000313" key="2">
    <source>
        <dbReference type="Proteomes" id="UP000789423"/>
    </source>
</evidence>
<organism evidence="1 2">
    <name type="scientific">Bacillus rhizoplanae</name>
    <dbReference type="NCBI Taxonomy" id="2880966"/>
    <lineage>
        <taxon>Bacteria</taxon>
        <taxon>Bacillati</taxon>
        <taxon>Bacillota</taxon>
        <taxon>Bacilli</taxon>
        <taxon>Bacillales</taxon>
        <taxon>Bacillaceae</taxon>
        <taxon>Bacillus</taxon>
    </lineage>
</organism>
<dbReference type="EMBL" id="CAKJTI010000002">
    <property type="protein sequence ID" value="CAG9611330.1"/>
    <property type="molecule type" value="Genomic_DNA"/>
</dbReference>
<sequence>MHKWKYIIVTFLVVVIIYDFPSNSLIQAMENPSSPNYSHSTNRLSQQVNWKLVEKTMGKSGAMKPGEVFYISLPRSDLQVSVKGISIRASLALGGWTAFKQMGSQAMVMGDLVLTENEVQPVMDQLFQQGIQVSALHNHLLGESTRIMYLHVKGYGNPVQLAKGIKSAMKLTTIPWNNKLPNDSHAFSIDQQKLDKIFRHKGTVSGGVYHVSIPRLEKIMENGMEIPPAMGVATAINFQPTKNGKAAITGDFVLTAEEINPVASTLRKYDIEVTAVHNHMLTENPRLFFMHFWANDDPIKLAKALREAIDKTHSM</sequence>
<proteinExistence type="predicted"/>
<name>A0ABM8Y6K8_9BACI</name>
<keyword evidence="2" id="KW-1185">Reference proteome</keyword>
<dbReference type="RefSeq" id="WP_230573641.1">
    <property type="nucleotide sequence ID" value="NZ_CAKJTI010000002.1"/>
</dbReference>
<dbReference type="Pfam" id="PF07485">
    <property type="entry name" value="DUF1529"/>
    <property type="match status" value="2"/>
</dbReference>
<dbReference type="InterPro" id="IPR011094">
    <property type="entry name" value="Uncharacterised_LppY/LpqO"/>
</dbReference>
<protein>
    <recommendedName>
        <fullName evidence="3">Peptidase M23</fullName>
    </recommendedName>
</protein>
<evidence type="ECO:0008006" key="3">
    <source>
        <dbReference type="Google" id="ProtNLM"/>
    </source>
</evidence>
<gene>
    <name evidence="1" type="ORF">BACCIP111899_00502</name>
</gene>
<dbReference type="Proteomes" id="UP000789423">
    <property type="component" value="Unassembled WGS sequence"/>
</dbReference>
<evidence type="ECO:0000313" key="1">
    <source>
        <dbReference type="EMBL" id="CAG9611330.1"/>
    </source>
</evidence>
<comment type="caution">
    <text evidence="1">The sequence shown here is derived from an EMBL/GenBank/DDBJ whole genome shotgun (WGS) entry which is preliminary data.</text>
</comment>
<accession>A0ABM8Y6K8</accession>